<keyword evidence="4" id="KW-0573">Peptidoglycan synthesis</keyword>
<dbReference type="InterPro" id="IPR050644">
    <property type="entry name" value="PG_Glycine_Bridge_Synth"/>
</dbReference>
<sequence length="375" mass="41855">MTSLFVREIPRAEHLAHLRRYPDASHLQIPEWGDVKPDWLPESVGWFDGEEMIATALVLYRPLPGTRRYLAYLPDGPAIDWRAPRLEEWLDPLVAHLRRIGAFSVRIGPPLVVRHWDAATVAAGITDPGVRHLRDLPAAGIDGYALDVADRLRRLGWRRCAEDDGSGFGLGQPRYGCEIPLAGRSVDELRGALAPHWEQSLGTAEAAGVRVSWGSAADLPEFYRLYTATAAHDGFKARPPEYFGRMWKALNAEDDDRLRLYLAEYDGEVLSAALMINVGSRVWHSYAASGRRGRQLRPSSALLWRMLLDARAAGAETYDLRSITPSLTEDRLLGRLRFKTGTGGRAVEYLGEWELPVGSQGKVLQRALGVYLGRR</sequence>
<dbReference type="RefSeq" id="WP_345021275.1">
    <property type="nucleotide sequence ID" value="NZ_BAAAZY010000031.1"/>
</dbReference>
<keyword evidence="6" id="KW-0961">Cell wall biogenesis/degradation</keyword>
<evidence type="ECO:0000256" key="3">
    <source>
        <dbReference type="ARBA" id="ARBA00022960"/>
    </source>
</evidence>
<dbReference type="PANTHER" id="PTHR36174">
    <property type="entry name" value="LIPID II:GLYCINE GLYCYLTRANSFERASE"/>
    <property type="match status" value="1"/>
</dbReference>
<dbReference type="InterPro" id="IPR003447">
    <property type="entry name" value="FEMABX"/>
</dbReference>
<keyword evidence="3" id="KW-0133">Cell shape</keyword>
<dbReference type="PANTHER" id="PTHR36174:SF1">
    <property type="entry name" value="LIPID II:GLYCINE GLYCYLTRANSFERASE"/>
    <property type="match status" value="1"/>
</dbReference>
<evidence type="ECO:0000313" key="7">
    <source>
        <dbReference type="EMBL" id="GAA4087172.1"/>
    </source>
</evidence>
<evidence type="ECO:0000256" key="5">
    <source>
        <dbReference type="ARBA" id="ARBA00023315"/>
    </source>
</evidence>
<comment type="caution">
    <text evidence="7">The sequence shown here is derived from an EMBL/GenBank/DDBJ whole genome shotgun (WGS) entry which is preliminary data.</text>
</comment>
<gene>
    <name evidence="7" type="primary">femY_2</name>
    <name evidence="7" type="ORF">GCM10022233_82690</name>
</gene>
<protein>
    <submittedName>
        <fullName evidence="7">Peptidoglycan bridge formation glycyltransferase FemY</fullName>
    </submittedName>
</protein>
<evidence type="ECO:0000256" key="6">
    <source>
        <dbReference type="ARBA" id="ARBA00023316"/>
    </source>
</evidence>
<name>A0ABP7WF19_9ACTN</name>
<dbReference type="SUPFAM" id="SSF55729">
    <property type="entry name" value="Acyl-CoA N-acyltransferases (Nat)"/>
    <property type="match status" value="2"/>
</dbReference>
<evidence type="ECO:0000256" key="1">
    <source>
        <dbReference type="ARBA" id="ARBA00009943"/>
    </source>
</evidence>
<dbReference type="Proteomes" id="UP001499984">
    <property type="component" value="Unassembled WGS sequence"/>
</dbReference>
<dbReference type="EMBL" id="BAAAZY010000031">
    <property type="protein sequence ID" value="GAA4087172.1"/>
    <property type="molecule type" value="Genomic_DNA"/>
</dbReference>
<evidence type="ECO:0000256" key="2">
    <source>
        <dbReference type="ARBA" id="ARBA00022679"/>
    </source>
</evidence>
<accession>A0ABP7WF19</accession>
<dbReference type="InterPro" id="IPR016181">
    <property type="entry name" value="Acyl_CoA_acyltransferase"/>
</dbReference>
<organism evidence="7 8">
    <name type="scientific">Streptomyces shaanxiensis</name>
    <dbReference type="NCBI Taxonomy" id="653357"/>
    <lineage>
        <taxon>Bacteria</taxon>
        <taxon>Bacillati</taxon>
        <taxon>Actinomycetota</taxon>
        <taxon>Actinomycetes</taxon>
        <taxon>Kitasatosporales</taxon>
        <taxon>Streptomycetaceae</taxon>
        <taxon>Streptomyces</taxon>
    </lineage>
</organism>
<proteinExistence type="inferred from homology"/>
<reference evidence="8" key="1">
    <citation type="journal article" date="2019" name="Int. J. Syst. Evol. Microbiol.">
        <title>The Global Catalogue of Microorganisms (GCM) 10K type strain sequencing project: providing services to taxonomists for standard genome sequencing and annotation.</title>
        <authorList>
            <consortium name="The Broad Institute Genomics Platform"/>
            <consortium name="The Broad Institute Genome Sequencing Center for Infectious Disease"/>
            <person name="Wu L."/>
            <person name="Ma J."/>
        </authorList>
    </citation>
    <scope>NUCLEOTIDE SEQUENCE [LARGE SCALE GENOMIC DNA]</scope>
    <source>
        <strain evidence="8">JCM 16925</strain>
    </source>
</reference>
<evidence type="ECO:0000313" key="8">
    <source>
        <dbReference type="Proteomes" id="UP001499984"/>
    </source>
</evidence>
<evidence type="ECO:0000256" key="4">
    <source>
        <dbReference type="ARBA" id="ARBA00022984"/>
    </source>
</evidence>
<keyword evidence="8" id="KW-1185">Reference proteome</keyword>
<keyword evidence="2" id="KW-0808">Transferase</keyword>
<comment type="similarity">
    <text evidence="1">Belongs to the FemABX family.</text>
</comment>
<dbReference type="PROSITE" id="PS51191">
    <property type="entry name" value="FEMABX"/>
    <property type="match status" value="1"/>
</dbReference>
<keyword evidence="5" id="KW-0012">Acyltransferase</keyword>
<dbReference type="Pfam" id="PF02388">
    <property type="entry name" value="FemAB"/>
    <property type="match status" value="2"/>
</dbReference>
<dbReference type="Gene3D" id="3.40.630.30">
    <property type="match status" value="2"/>
</dbReference>